<organism evidence="1 2">
    <name type="scientific">Paenibacillus beijingensis</name>
    <dbReference type="NCBI Taxonomy" id="1126833"/>
    <lineage>
        <taxon>Bacteria</taxon>
        <taxon>Bacillati</taxon>
        <taxon>Bacillota</taxon>
        <taxon>Bacilli</taxon>
        <taxon>Bacillales</taxon>
        <taxon>Paenibacillaceae</taxon>
        <taxon>Paenibacillus</taxon>
    </lineage>
</organism>
<keyword evidence="2" id="KW-1185">Reference proteome</keyword>
<dbReference type="HOGENOM" id="CLU_2220534_0_0_9"/>
<sequence length="106" mass="12119">MHTAIHSVKPENIATFLGQKLHGNYEGEICIRFNKRILGTRIKHQMGAVSIKMYDKSGNVLRIETMVNDVSQFKHSREVQQRDGTVTQKVAPMKKNIYSLFRSVTS</sequence>
<dbReference type="KEGG" id="pbj:VN24_14855"/>
<dbReference type="AlphaFoldDB" id="A0A0D5NKR9"/>
<dbReference type="PATRIC" id="fig|1126833.4.peg.3254"/>
<evidence type="ECO:0000313" key="2">
    <source>
        <dbReference type="Proteomes" id="UP000032633"/>
    </source>
</evidence>
<reference evidence="1 2" key="1">
    <citation type="journal article" date="2015" name="J. Biotechnol.">
        <title>Complete genome sequence of Paenibacillus beijingensis 7188(T) (=DSM 24997(T)), a novel rhizobacterium from jujube garden soil.</title>
        <authorList>
            <person name="Kwak Y."/>
            <person name="Shin J.H."/>
        </authorList>
    </citation>
    <scope>NUCLEOTIDE SEQUENCE [LARGE SCALE GENOMIC DNA]</scope>
    <source>
        <strain evidence="1 2">DSM 24997</strain>
    </source>
</reference>
<dbReference type="OrthoDB" id="7107881at2"/>
<proteinExistence type="predicted"/>
<dbReference type="RefSeq" id="WP_045671030.1">
    <property type="nucleotide sequence ID" value="NZ_CP011058.1"/>
</dbReference>
<reference evidence="2" key="2">
    <citation type="submission" date="2015-03" db="EMBL/GenBank/DDBJ databases">
        <title>Genome sequence of Paenibacillus beijingensis strain DSM 24997T.</title>
        <authorList>
            <person name="Kwak Y."/>
            <person name="Shin J.-H."/>
        </authorList>
    </citation>
    <scope>NUCLEOTIDE SEQUENCE [LARGE SCALE GENOMIC DNA]</scope>
    <source>
        <strain evidence="2">DSM 24997</strain>
    </source>
</reference>
<name>A0A0D5NKR9_9BACL</name>
<dbReference type="EMBL" id="CP011058">
    <property type="protein sequence ID" value="AJY75602.1"/>
    <property type="molecule type" value="Genomic_DNA"/>
</dbReference>
<accession>A0A0D5NKR9</accession>
<evidence type="ECO:0000313" key="1">
    <source>
        <dbReference type="EMBL" id="AJY75602.1"/>
    </source>
</evidence>
<gene>
    <name evidence="1" type="ORF">VN24_14855</name>
</gene>
<dbReference type="Proteomes" id="UP000032633">
    <property type="component" value="Chromosome"/>
</dbReference>
<protein>
    <submittedName>
        <fullName evidence="1">Uncharacterized protein</fullName>
    </submittedName>
</protein>